<comment type="caution">
    <text evidence="3">The sequence shown here is derived from an EMBL/GenBank/DDBJ whole genome shotgun (WGS) entry which is preliminary data.</text>
</comment>
<gene>
    <name evidence="3" type="ORF">DFJ67_1227</name>
</gene>
<keyword evidence="2" id="KW-1133">Transmembrane helix</keyword>
<proteinExistence type="predicted"/>
<dbReference type="Proteomes" id="UP000256913">
    <property type="component" value="Unassembled WGS sequence"/>
</dbReference>
<dbReference type="OrthoDB" id="3296713at2"/>
<feature type="region of interest" description="Disordered" evidence="1">
    <location>
        <begin position="74"/>
        <end position="120"/>
    </location>
</feature>
<accession>A0A3D9ZFI6</accession>
<evidence type="ECO:0000256" key="1">
    <source>
        <dbReference type="SAM" id="MobiDB-lite"/>
    </source>
</evidence>
<dbReference type="EMBL" id="QUMQ01000001">
    <property type="protein sequence ID" value="REF95274.1"/>
    <property type="molecule type" value="Genomic_DNA"/>
</dbReference>
<evidence type="ECO:0000256" key="2">
    <source>
        <dbReference type="SAM" id="Phobius"/>
    </source>
</evidence>
<protein>
    <submittedName>
        <fullName evidence="3">Uncharacterized protein</fullName>
    </submittedName>
</protein>
<organism evidence="3 4">
    <name type="scientific">Asanoa ferruginea</name>
    <dbReference type="NCBI Taxonomy" id="53367"/>
    <lineage>
        <taxon>Bacteria</taxon>
        <taxon>Bacillati</taxon>
        <taxon>Actinomycetota</taxon>
        <taxon>Actinomycetes</taxon>
        <taxon>Micromonosporales</taxon>
        <taxon>Micromonosporaceae</taxon>
        <taxon>Asanoa</taxon>
    </lineage>
</organism>
<keyword evidence="4" id="KW-1185">Reference proteome</keyword>
<feature type="transmembrane region" description="Helical" evidence="2">
    <location>
        <begin position="37"/>
        <end position="57"/>
    </location>
</feature>
<evidence type="ECO:0000313" key="4">
    <source>
        <dbReference type="Proteomes" id="UP000256913"/>
    </source>
</evidence>
<dbReference type="AlphaFoldDB" id="A0A3D9ZFI6"/>
<name>A0A3D9ZFI6_9ACTN</name>
<evidence type="ECO:0000313" key="3">
    <source>
        <dbReference type="EMBL" id="REF95274.1"/>
    </source>
</evidence>
<keyword evidence="2" id="KW-0472">Membrane</keyword>
<sequence length="120" mass="12584">MKPHRTDLLSLAFAIIFLAIFGWWVFAQVVNVDVPAPGWWVAFGLILLGLLGLIGAIRSTRNAGTAQRSAVPAVDPVSPVQPLSPAQPLSPVNLEPATAGEPTADLGDPVSAPPRGQSRD</sequence>
<reference evidence="3 4" key="1">
    <citation type="submission" date="2018-08" db="EMBL/GenBank/DDBJ databases">
        <title>Sequencing the genomes of 1000 actinobacteria strains.</title>
        <authorList>
            <person name="Klenk H.-P."/>
        </authorList>
    </citation>
    <scope>NUCLEOTIDE SEQUENCE [LARGE SCALE GENOMIC DNA]</scope>
    <source>
        <strain evidence="3 4">DSM 44099</strain>
    </source>
</reference>
<dbReference type="RefSeq" id="WP_116066988.1">
    <property type="nucleotide sequence ID" value="NZ_BONB01000015.1"/>
</dbReference>
<keyword evidence="2" id="KW-0812">Transmembrane</keyword>